<dbReference type="RefSeq" id="WP_062263461.1">
    <property type="nucleotide sequence ID" value="NZ_JAHAVR010000004.1"/>
</dbReference>
<name>A0A0X3BMT1_9EURY</name>
<proteinExistence type="predicted"/>
<dbReference type="KEGG" id="mema:MMAB1_1632"/>
<dbReference type="GeneID" id="27137461"/>
<dbReference type="PANTHER" id="PTHR12110">
    <property type="entry name" value="HYDROXYPYRUVATE ISOMERASE"/>
    <property type="match status" value="1"/>
</dbReference>
<dbReference type="Gene3D" id="3.20.20.150">
    <property type="entry name" value="Divalent-metal-dependent TIM barrel enzymes"/>
    <property type="match status" value="1"/>
</dbReference>
<keyword evidence="3" id="KW-0413">Isomerase</keyword>
<accession>A0A0X3BMT1</accession>
<dbReference type="Proteomes" id="UP000069850">
    <property type="component" value="Chromosome 1"/>
</dbReference>
<dbReference type="Proteomes" id="UP000737555">
    <property type="component" value="Unassembled WGS sequence"/>
</dbReference>
<protein>
    <submittedName>
        <fullName evidence="3">Sugar phosphate isomerase/epimerase</fullName>
    </submittedName>
</protein>
<feature type="domain" description="Xylose isomerase-like TIM barrel" evidence="1">
    <location>
        <begin position="24"/>
        <end position="254"/>
    </location>
</feature>
<dbReference type="EMBL" id="LT158599">
    <property type="protein sequence ID" value="CVK32845.1"/>
    <property type="molecule type" value="Genomic_DNA"/>
</dbReference>
<dbReference type="GO" id="GO:0016853">
    <property type="term" value="F:isomerase activity"/>
    <property type="evidence" value="ECO:0007669"/>
    <property type="project" value="UniProtKB-KW"/>
</dbReference>
<dbReference type="Pfam" id="PF01261">
    <property type="entry name" value="AP_endonuc_2"/>
    <property type="match status" value="1"/>
</dbReference>
<dbReference type="InterPro" id="IPR013022">
    <property type="entry name" value="Xyl_isomerase-like_TIM-brl"/>
</dbReference>
<evidence type="ECO:0000259" key="1">
    <source>
        <dbReference type="Pfam" id="PF01261"/>
    </source>
</evidence>
<gene>
    <name evidence="3" type="ORF">HQQ74_03655</name>
    <name evidence="2" type="ORF">MMAB1_1632</name>
</gene>
<dbReference type="SUPFAM" id="SSF51658">
    <property type="entry name" value="Xylose isomerase-like"/>
    <property type="match status" value="1"/>
</dbReference>
<dbReference type="PANTHER" id="PTHR12110:SF21">
    <property type="entry name" value="XYLOSE ISOMERASE-LIKE TIM BARREL DOMAIN-CONTAINING PROTEIN"/>
    <property type="match status" value="1"/>
</dbReference>
<evidence type="ECO:0000313" key="3">
    <source>
        <dbReference type="EMBL" id="NQS77803.1"/>
    </source>
</evidence>
<evidence type="ECO:0000313" key="4">
    <source>
        <dbReference type="Proteomes" id="UP000069850"/>
    </source>
</evidence>
<reference evidence="2 4" key="1">
    <citation type="submission" date="2016-01" db="EMBL/GenBank/DDBJ databases">
        <authorList>
            <person name="Manzoor S."/>
        </authorList>
    </citation>
    <scope>NUCLEOTIDE SEQUENCE [LARGE SCALE GENOMIC DNA]</scope>
    <source>
        <strain evidence="2">Methanoculleus sp MAB1</strain>
    </source>
</reference>
<dbReference type="AlphaFoldDB" id="A0A0X3BMT1"/>
<dbReference type="EMBL" id="JABMJE010000032">
    <property type="protein sequence ID" value="NQS77803.1"/>
    <property type="molecule type" value="Genomic_DNA"/>
</dbReference>
<organism evidence="2 4">
    <name type="scientific">Methanoculleus bourgensis</name>
    <dbReference type="NCBI Taxonomy" id="83986"/>
    <lineage>
        <taxon>Archaea</taxon>
        <taxon>Methanobacteriati</taxon>
        <taxon>Methanobacteriota</taxon>
        <taxon>Stenosarchaea group</taxon>
        <taxon>Methanomicrobia</taxon>
        <taxon>Methanomicrobiales</taxon>
        <taxon>Methanomicrobiaceae</taxon>
        <taxon>Methanoculleus</taxon>
    </lineage>
</organism>
<reference evidence="3" key="2">
    <citation type="submission" date="2020-05" db="EMBL/GenBank/DDBJ databases">
        <title>The first insight into the ecology of ammonia-tolerant syntrophic propionate oxidizing bacteria.</title>
        <authorList>
            <person name="Singh A."/>
            <person name="Schnurer A."/>
            <person name="Westerholm M."/>
        </authorList>
    </citation>
    <scope>NUCLEOTIDE SEQUENCE</scope>
    <source>
        <strain evidence="3">MAG54</strain>
    </source>
</reference>
<dbReference type="InterPro" id="IPR050312">
    <property type="entry name" value="IolE/XylAMocC-like"/>
</dbReference>
<sequence>MSLTPYFSSSSKVWAARDWVFGIEDLGYTGWEIVADGNYRLDNPENFAVIQENLESTGLLATVHAPYSDLNLASLNYPIWRESISQTCCCIHYAADLTDRVTVHPGFVSPVGKLVPEKVWEMQKTALVEIGRYAEDHGVLACVENMISIRDFLCRYPEEILGLTEGIPGIGITLDLGHANTNGLVDAFLKYAGEVNHLHIHDNHGQSDEHLALGDGTIAWEKVGRTIARDYSGAVVIEGRTLEEAKRSLAAFRKWFV</sequence>
<evidence type="ECO:0000313" key="2">
    <source>
        <dbReference type="EMBL" id="CVK32845.1"/>
    </source>
</evidence>
<dbReference type="OrthoDB" id="372143at2157"/>
<dbReference type="InterPro" id="IPR036237">
    <property type="entry name" value="Xyl_isomerase-like_sf"/>
</dbReference>